<accession>A0A3E0U0G7</accession>
<dbReference type="Proteomes" id="UP000256899">
    <property type="component" value="Unassembled WGS sequence"/>
</dbReference>
<gene>
    <name evidence="3" type="ORF">DXX94_02720</name>
</gene>
<reference evidence="4" key="1">
    <citation type="submission" date="2018-08" db="EMBL/GenBank/DDBJ databases">
        <title>Thalassotalea euphylliae genome.</title>
        <authorList>
            <person name="Summers S."/>
            <person name="Rice S.A."/>
            <person name="Freckelton M.L."/>
            <person name="Nedved B.T."/>
            <person name="Hadfield M.G."/>
        </authorList>
    </citation>
    <scope>NUCLEOTIDE SEQUENCE [LARGE SCALE GENOMIC DNA]</scope>
    <source>
        <strain evidence="4">H3</strain>
    </source>
</reference>
<proteinExistence type="predicted"/>
<keyword evidence="4" id="KW-1185">Reference proteome</keyword>
<comment type="caution">
    <text evidence="3">The sequence shown here is derived from an EMBL/GenBank/DDBJ whole genome shotgun (WGS) entry which is preliminary data.</text>
</comment>
<keyword evidence="1" id="KW-0175">Coiled coil</keyword>
<evidence type="ECO:0000256" key="1">
    <source>
        <dbReference type="SAM" id="Coils"/>
    </source>
</evidence>
<feature type="coiled-coil region" evidence="1">
    <location>
        <begin position="195"/>
        <end position="225"/>
    </location>
</feature>
<organism evidence="3 4">
    <name type="scientific">Thalassotalea euphylliae</name>
    <dbReference type="NCBI Taxonomy" id="1655234"/>
    <lineage>
        <taxon>Bacteria</taxon>
        <taxon>Pseudomonadati</taxon>
        <taxon>Pseudomonadota</taxon>
        <taxon>Gammaproteobacteria</taxon>
        <taxon>Alteromonadales</taxon>
        <taxon>Colwelliaceae</taxon>
        <taxon>Thalassotalea</taxon>
    </lineage>
</organism>
<name>A0A3E0U0G7_9GAMM</name>
<protein>
    <submittedName>
        <fullName evidence="3">Uncharacterized protein</fullName>
    </submittedName>
</protein>
<evidence type="ECO:0000256" key="2">
    <source>
        <dbReference type="SAM" id="MobiDB-lite"/>
    </source>
</evidence>
<evidence type="ECO:0000313" key="4">
    <source>
        <dbReference type="Proteomes" id="UP000256899"/>
    </source>
</evidence>
<evidence type="ECO:0000313" key="3">
    <source>
        <dbReference type="EMBL" id="REL29705.1"/>
    </source>
</evidence>
<sequence length="272" mass="29930">MKQLGSPVLTNPIDDNIPSIKPDLDQVEAYRSTKKPSKSGSSKAPTPQHEPSQPAPKKSSALGILNNLIIYGVIAAGGYWAFQQDVKREQELISAENRILDLERQLSATDEEMGESTVAMRAKLEGLIEKTDKLWSEMDKLWASAWRKNQSQIKELRSKTIKTDNKLTETNTEILTNKTAIIELGDKQSATAFNINALTDQLGKAQSVKQEIEKLASQLSSLENKSSSRDQQQIELATMVAELDTSVKLLIERMERPAAGASTTATTPPPAQ</sequence>
<dbReference type="EMBL" id="QUOT01000001">
    <property type="protein sequence ID" value="REL29705.1"/>
    <property type="molecule type" value="Genomic_DNA"/>
</dbReference>
<feature type="region of interest" description="Disordered" evidence="2">
    <location>
        <begin position="1"/>
        <end position="58"/>
    </location>
</feature>
<dbReference type="AlphaFoldDB" id="A0A3E0U0G7"/>